<evidence type="ECO:0000313" key="1">
    <source>
        <dbReference type="EMBL" id="VYU21665.1"/>
    </source>
</evidence>
<dbReference type="RefSeq" id="WP_314098567.1">
    <property type="nucleotide sequence ID" value="NZ_CACRUF010000044.1"/>
</dbReference>
<name>A0A6N3D0D9_9FIRM</name>
<accession>A0A6N3D0D9</accession>
<organism evidence="1">
    <name type="scientific">Veillonella dispar</name>
    <dbReference type="NCBI Taxonomy" id="39778"/>
    <lineage>
        <taxon>Bacteria</taxon>
        <taxon>Bacillati</taxon>
        <taxon>Bacillota</taxon>
        <taxon>Negativicutes</taxon>
        <taxon>Veillonellales</taxon>
        <taxon>Veillonellaceae</taxon>
        <taxon>Veillonella</taxon>
    </lineage>
</organism>
<proteinExistence type="predicted"/>
<dbReference type="EMBL" id="CACRUF010000044">
    <property type="protein sequence ID" value="VYU21665.1"/>
    <property type="molecule type" value="Genomic_DNA"/>
</dbReference>
<reference evidence="1" key="1">
    <citation type="submission" date="2019-11" db="EMBL/GenBank/DDBJ databases">
        <authorList>
            <person name="Feng L."/>
        </authorList>
    </citation>
    <scope>NUCLEOTIDE SEQUENCE</scope>
    <source>
        <strain evidence="1">VdisparLFYP95</strain>
    </source>
</reference>
<sequence>MRSLLKVLFLTLTLIISMFTVSHASLYPDYLGGDTNFVLVDGHMGRAWYIDRSSLNVQKYAPPQYIISVNTAVVENADKGNITISDIKNLRFFYNSDLGKMYYDSTGNDSWVYIKPSSPWANYGSIRPAAEMAFAMAYHMKFYDLYDDDFYIRGISAH</sequence>
<protein>
    <submittedName>
        <fullName evidence="1">Uncharacterized protein</fullName>
    </submittedName>
</protein>
<gene>
    <name evidence="1" type="ORF">VDLFYP95_01809</name>
</gene>
<dbReference type="AlphaFoldDB" id="A0A6N3D0D9"/>